<dbReference type="InterPro" id="IPR032791">
    <property type="entry name" value="YhfZ_C"/>
</dbReference>
<dbReference type="Gene3D" id="3.40.190.10">
    <property type="entry name" value="Periplasmic binding protein-like II"/>
    <property type="match status" value="2"/>
</dbReference>
<proteinExistence type="predicted"/>
<dbReference type="Pfam" id="PF14503">
    <property type="entry name" value="YhfZ_C"/>
    <property type="match status" value="1"/>
</dbReference>
<dbReference type="CDD" id="cd13533">
    <property type="entry name" value="PBP2_Yhfz"/>
    <property type="match status" value="1"/>
</dbReference>
<dbReference type="AlphaFoldDB" id="A0A1T5M1P9"/>
<accession>A0A1T5M1P9</accession>
<organism evidence="3 4">
    <name type="scientific">Maledivibacter halophilus</name>
    <dbReference type="NCBI Taxonomy" id="36842"/>
    <lineage>
        <taxon>Bacteria</taxon>
        <taxon>Bacillati</taxon>
        <taxon>Bacillota</taxon>
        <taxon>Clostridia</taxon>
        <taxon>Peptostreptococcales</taxon>
        <taxon>Caminicellaceae</taxon>
        <taxon>Maledivibacter</taxon>
    </lineage>
</organism>
<protein>
    <submittedName>
        <fullName evidence="3">Helix-turn-helix domain-containing protein</fullName>
    </submittedName>
</protein>
<feature type="domain" description="Uncharacterised protein YhfZ C-terminal" evidence="2">
    <location>
        <begin position="79"/>
        <end position="312"/>
    </location>
</feature>
<gene>
    <name evidence="3" type="ORF">SAMN02194393_03651</name>
</gene>
<dbReference type="EMBL" id="FUZT01000009">
    <property type="protein sequence ID" value="SKC81718.1"/>
    <property type="molecule type" value="Genomic_DNA"/>
</dbReference>
<dbReference type="InterPro" id="IPR041444">
    <property type="entry name" value="HTH_41"/>
</dbReference>
<dbReference type="RefSeq" id="WP_079493513.1">
    <property type="nucleotide sequence ID" value="NZ_FUZT01000009.1"/>
</dbReference>
<name>A0A1T5M1P9_9FIRM</name>
<feature type="domain" description="YhfZ helix-turn-helix" evidence="1">
    <location>
        <begin position="28"/>
        <end position="74"/>
    </location>
</feature>
<evidence type="ECO:0000313" key="4">
    <source>
        <dbReference type="Proteomes" id="UP000190285"/>
    </source>
</evidence>
<keyword evidence="4" id="KW-1185">Reference proteome</keyword>
<sequence length="312" mass="35713">MSNYKKKLMSKNGKITMQLAKEMLTFQVGDRISTVGQYSKRFDTARGTVQSALKFLQEIKAIGLESRGHLGTYIIKINYKKLWEVSDFGVIMGVMPLPYSKRYEGLATGLYSAFEKGGIPFSLAFMRGAAKRIEALTSGRYNFAVISKLAATLEMRKSSDIEIVYEFEEGSYVGNHVIIFRDDKESKICDGMRVALDTTSIDQIILTSYECEGKDVEYIDTPYNQILQKLKNDEVDAAIWNVDEIQEKNLEYNIYPLTNPKTREIDKEDTIATIVISKGNLEFRDIFKKFIKMKEVEETQKKVIDNHMIPIY</sequence>
<dbReference type="Proteomes" id="UP000190285">
    <property type="component" value="Unassembled WGS sequence"/>
</dbReference>
<evidence type="ECO:0000259" key="2">
    <source>
        <dbReference type="Pfam" id="PF14503"/>
    </source>
</evidence>
<dbReference type="Pfam" id="PF14502">
    <property type="entry name" value="HTH_41"/>
    <property type="match status" value="1"/>
</dbReference>
<evidence type="ECO:0000259" key="1">
    <source>
        <dbReference type="Pfam" id="PF14502"/>
    </source>
</evidence>
<dbReference type="SUPFAM" id="SSF53850">
    <property type="entry name" value="Periplasmic binding protein-like II"/>
    <property type="match status" value="1"/>
</dbReference>
<dbReference type="STRING" id="36842.SAMN02194393_03651"/>
<dbReference type="OrthoDB" id="147067at2"/>
<reference evidence="3 4" key="1">
    <citation type="submission" date="2017-02" db="EMBL/GenBank/DDBJ databases">
        <authorList>
            <person name="Peterson S.W."/>
        </authorList>
    </citation>
    <scope>NUCLEOTIDE SEQUENCE [LARGE SCALE GENOMIC DNA]</scope>
    <source>
        <strain evidence="3 4">M1</strain>
    </source>
</reference>
<evidence type="ECO:0000313" key="3">
    <source>
        <dbReference type="EMBL" id="SKC81718.1"/>
    </source>
</evidence>
<dbReference type="NCBIfam" id="NF041241">
    <property type="entry name" value="YhfZ_full"/>
    <property type="match status" value="1"/>
</dbReference>